<gene>
    <name evidence="3" type="ORF">QHT84_09145</name>
</gene>
<comment type="caution">
    <text evidence="3">The sequence shown here is derived from an EMBL/GenBank/DDBJ whole genome shotgun (WGS) entry which is preliminary data.</text>
</comment>
<organism evidence="3 4">
    <name type="scientific">Flavobacterium sedimenticola</name>
    <dbReference type="NCBI Taxonomy" id="3043286"/>
    <lineage>
        <taxon>Bacteria</taxon>
        <taxon>Pseudomonadati</taxon>
        <taxon>Bacteroidota</taxon>
        <taxon>Flavobacteriia</taxon>
        <taxon>Flavobacteriales</taxon>
        <taxon>Flavobacteriaceae</taxon>
        <taxon>Flavobacterium</taxon>
    </lineage>
</organism>
<keyword evidence="1" id="KW-0472">Membrane</keyword>
<evidence type="ECO:0000313" key="4">
    <source>
        <dbReference type="Proteomes" id="UP001230035"/>
    </source>
</evidence>
<reference evidence="3 4" key="1">
    <citation type="submission" date="2023-05" db="EMBL/GenBank/DDBJ databases">
        <title>Flavobacterium sedimenti sp. nov., isolated from the sediment.</title>
        <authorList>
            <person name="Wu N."/>
        </authorList>
    </citation>
    <scope>NUCLEOTIDE SEQUENCE [LARGE SCALE GENOMIC DNA]</scope>
    <source>
        <strain evidence="3 4">YZ-48</strain>
    </source>
</reference>
<name>A0ABT6XR60_9FLAO</name>
<feature type="transmembrane region" description="Helical" evidence="1">
    <location>
        <begin position="59"/>
        <end position="79"/>
    </location>
</feature>
<dbReference type="RefSeq" id="WP_283239257.1">
    <property type="nucleotide sequence ID" value="NZ_JASGBP010000005.1"/>
</dbReference>
<keyword evidence="4" id="KW-1185">Reference proteome</keyword>
<dbReference type="InterPro" id="IPR025698">
    <property type="entry name" value="2TM_dom"/>
</dbReference>
<sequence>METLEEIKYREAAKKVKRIKGFYTHAAVYVVINIVLFVVNVQNSSEGLWHWKNFTTAFFWGIGLASHAISVFVPSIILGSDWEEKKIKQLMEQEKKNKWE</sequence>
<evidence type="ECO:0000256" key="1">
    <source>
        <dbReference type="SAM" id="Phobius"/>
    </source>
</evidence>
<dbReference type="Proteomes" id="UP001230035">
    <property type="component" value="Unassembled WGS sequence"/>
</dbReference>
<protein>
    <submittedName>
        <fullName evidence="3">2TM domain-containing protein</fullName>
    </submittedName>
</protein>
<proteinExistence type="predicted"/>
<keyword evidence="1" id="KW-0812">Transmembrane</keyword>
<evidence type="ECO:0000259" key="2">
    <source>
        <dbReference type="Pfam" id="PF13239"/>
    </source>
</evidence>
<feature type="transmembrane region" description="Helical" evidence="1">
    <location>
        <begin position="21"/>
        <end position="39"/>
    </location>
</feature>
<accession>A0ABT6XR60</accession>
<keyword evidence="1" id="KW-1133">Transmembrane helix</keyword>
<dbReference type="Pfam" id="PF13239">
    <property type="entry name" value="2TM"/>
    <property type="match status" value="1"/>
</dbReference>
<feature type="domain" description="2TM" evidence="2">
    <location>
        <begin position="11"/>
        <end position="92"/>
    </location>
</feature>
<evidence type="ECO:0000313" key="3">
    <source>
        <dbReference type="EMBL" id="MDI9257579.1"/>
    </source>
</evidence>
<dbReference type="EMBL" id="JASGBP010000005">
    <property type="protein sequence ID" value="MDI9257579.1"/>
    <property type="molecule type" value="Genomic_DNA"/>
</dbReference>